<evidence type="ECO:0000313" key="2">
    <source>
        <dbReference type="EMBL" id="CAI6360225.1"/>
    </source>
</evidence>
<accession>A0AAV0WW05</accession>
<dbReference type="Proteomes" id="UP001160148">
    <property type="component" value="Unassembled WGS sequence"/>
</dbReference>
<evidence type="ECO:0000313" key="3">
    <source>
        <dbReference type="Proteomes" id="UP001160148"/>
    </source>
</evidence>
<name>A0AAV0WW05_9HEMI</name>
<feature type="chain" id="PRO_5043482908" evidence="1">
    <location>
        <begin position="26"/>
        <end position="310"/>
    </location>
</feature>
<keyword evidence="1" id="KW-0732">Signal</keyword>
<gene>
    <name evidence="2" type="ORF">MEUPH1_LOCUS15547</name>
</gene>
<comment type="caution">
    <text evidence="2">The sequence shown here is derived from an EMBL/GenBank/DDBJ whole genome shotgun (WGS) entry which is preliminary data.</text>
</comment>
<keyword evidence="3" id="KW-1185">Reference proteome</keyword>
<organism evidence="2 3">
    <name type="scientific">Macrosiphum euphorbiae</name>
    <name type="common">potato aphid</name>
    <dbReference type="NCBI Taxonomy" id="13131"/>
    <lineage>
        <taxon>Eukaryota</taxon>
        <taxon>Metazoa</taxon>
        <taxon>Ecdysozoa</taxon>
        <taxon>Arthropoda</taxon>
        <taxon>Hexapoda</taxon>
        <taxon>Insecta</taxon>
        <taxon>Pterygota</taxon>
        <taxon>Neoptera</taxon>
        <taxon>Paraneoptera</taxon>
        <taxon>Hemiptera</taxon>
        <taxon>Sternorrhyncha</taxon>
        <taxon>Aphidomorpha</taxon>
        <taxon>Aphidoidea</taxon>
        <taxon>Aphididae</taxon>
        <taxon>Macrosiphini</taxon>
        <taxon>Macrosiphum</taxon>
    </lineage>
</organism>
<dbReference type="EMBL" id="CARXXK010000003">
    <property type="protein sequence ID" value="CAI6360225.1"/>
    <property type="molecule type" value="Genomic_DNA"/>
</dbReference>
<reference evidence="2 3" key="1">
    <citation type="submission" date="2023-01" db="EMBL/GenBank/DDBJ databases">
        <authorList>
            <person name="Whitehead M."/>
        </authorList>
    </citation>
    <scope>NUCLEOTIDE SEQUENCE [LARGE SCALE GENOMIC DNA]</scope>
</reference>
<protein>
    <submittedName>
        <fullName evidence="2">Uncharacterized protein</fullName>
    </submittedName>
</protein>
<proteinExistence type="predicted"/>
<sequence>MISIKDQKFLLKLILLIVYLDCAKCTTGCISNKQLYREIGCKPIFENDSNSCPVAYDCENVFTRSSDKCYLNGNVYEPKANISKLDSALSLCVSGCFCDQKTNDKKTTTAFACTYDVCRSRMSLIAEPCYYKFDKNLCCETELYCPKENATIHECVYDGKTYRNGQQFKIQNDYLCVCSPEFNGTANDKLCRQFKCNYELLYMKNILNLDAPLYFEEKDGCPINWYQSEYESDFGTVEVSAGTVNSSNHVCKYGNLSVPIGQELKIDRLSIRNSESDSYKTICTCDTPPLITCITGRKDIINGKFNMHII</sequence>
<dbReference type="AlphaFoldDB" id="A0AAV0WW05"/>
<feature type="signal peptide" evidence="1">
    <location>
        <begin position="1"/>
        <end position="25"/>
    </location>
</feature>
<evidence type="ECO:0000256" key="1">
    <source>
        <dbReference type="SAM" id="SignalP"/>
    </source>
</evidence>